<dbReference type="GO" id="GO:0000978">
    <property type="term" value="F:RNA polymerase II cis-regulatory region sequence-specific DNA binding"/>
    <property type="evidence" value="ECO:0007669"/>
    <property type="project" value="TreeGrafter"/>
</dbReference>
<evidence type="ECO:0000256" key="6">
    <source>
        <dbReference type="ARBA" id="ARBA00023163"/>
    </source>
</evidence>
<dbReference type="InterPro" id="IPR001723">
    <property type="entry name" value="Nuclear_hrmn_rcpt"/>
</dbReference>
<evidence type="ECO:0008006" key="14">
    <source>
        <dbReference type="Google" id="ProtNLM"/>
    </source>
</evidence>
<evidence type="ECO:0000256" key="4">
    <source>
        <dbReference type="ARBA" id="ARBA00023015"/>
    </source>
</evidence>
<dbReference type="Pfam" id="PF00104">
    <property type="entry name" value="Hormone_recep"/>
    <property type="match status" value="1"/>
</dbReference>
<dbReference type="InterPro" id="IPR001628">
    <property type="entry name" value="Znf_hrmn_rcpt"/>
</dbReference>
<keyword evidence="7 9" id="KW-0675">Receptor</keyword>
<keyword evidence="8 9" id="KW-0539">Nucleus</keyword>
<dbReference type="SUPFAM" id="SSF57716">
    <property type="entry name" value="Glucocorticoid receptor-like (DNA-binding domain)"/>
    <property type="match status" value="1"/>
</dbReference>
<evidence type="ECO:0000256" key="2">
    <source>
        <dbReference type="ARBA" id="ARBA00022771"/>
    </source>
</evidence>
<dbReference type="GO" id="GO:0004879">
    <property type="term" value="F:nuclear receptor activity"/>
    <property type="evidence" value="ECO:0007669"/>
    <property type="project" value="TreeGrafter"/>
</dbReference>
<dbReference type="PROSITE" id="PS00031">
    <property type="entry name" value="NUCLEAR_REC_DBD_1"/>
    <property type="match status" value="1"/>
</dbReference>
<dbReference type="GO" id="GO:0030154">
    <property type="term" value="P:cell differentiation"/>
    <property type="evidence" value="ECO:0007669"/>
    <property type="project" value="TreeGrafter"/>
</dbReference>
<dbReference type="GO" id="GO:0045944">
    <property type="term" value="P:positive regulation of transcription by RNA polymerase II"/>
    <property type="evidence" value="ECO:0007669"/>
    <property type="project" value="TreeGrafter"/>
</dbReference>
<feature type="domain" description="Nuclear receptor" evidence="10">
    <location>
        <begin position="280"/>
        <end position="360"/>
    </location>
</feature>
<name>A0A8W8NIE6_MAGGI</name>
<dbReference type="Proteomes" id="UP000005408">
    <property type="component" value="Unassembled WGS sequence"/>
</dbReference>
<feature type="domain" description="NR LBD" evidence="11">
    <location>
        <begin position="395"/>
        <end position="661"/>
    </location>
</feature>
<protein>
    <recommendedName>
        <fullName evidence="14">Nuclear receptor domain-containing protein</fullName>
    </recommendedName>
</protein>
<dbReference type="PRINTS" id="PR00047">
    <property type="entry name" value="STROIDFINGER"/>
</dbReference>
<dbReference type="AlphaFoldDB" id="A0A8W8NIE6"/>
<evidence type="ECO:0000259" key="11">
    <source>
        <dbReference type="PROSITE" id="PS51843"/>
    </source>
</evidence>
<keyword evidence="3 9" id="KW-0862">Zinc</keyword>
<evidence type="ECO:0000256" key="5">
    <source>
        <dbReference type="ARBA" id="ARBA00023125"/>
    </source>
</evidence>
<keyword evidence="5 9" id="KW-0238">DNA-binding</keyword>
<dbReference type="Gene3D" id="1.10.565.10">
    <property type="entry name" value="Retinoid X Receptor"/>
    <property type="match status" value="1"/>
</dbReference>
<evidence type="ECO:0000256" key="9">
    <source>
        <dbReference type="RuleBase" id="RU004334"/>
    </source>
</evidence>
<dbReference type="InterPro" id="IPR035500">
    <property type="entry name" value="NHR-like_dom_sf"/>
</dbReference>
<keyword evidence="6 9" id="KW-0804">Transcription</keyword>
<comment type="subcellular location">
    <subcellularLocation>
        <location evidence="9">Nucleus</location>
    </subcellularLocation>
</comment>
<evidence type="ECO:0000256" key="3">
    <source>
        <dbReference type="ARBA" id="ARBA00022833"/>
    </source>
</evidence>
<dbReference type="SMART" id="SM00399">
    <property type="entry name" value="ZnF_C4"/>
    <property type="match status" value="1"/>
</dbReference>
<dbReference type="GO" id="GO:0005634">
    <property type="term" value="C:nucleus"/>
    <property type="evidence" value="ECO:0007669"/>
    <property type="project" value="UniProtKB-SubCell"/>
</dbReference>
<dbReference type="EnsemblMetazoa" id="G5443.4">
    <property type="protein sequence ID" value="G5443.4:cds"/>
    <property type="gene ID" value="G5443"/>
</dbReference>
<dbReference type="CDD" id="cd06916">
    <property type="entry name" value="NR_DBD_like"/>
    <property type="match status" value="1"/>
</dbReference>
<dbReference type="PANTHER" id="PTHR24082:SF473">
    <property type="entry name" value="ECDYSONE-INDUCED PROTEIN 75B, ISOFORM B"/>
    <property type="match status" value="1"/>
</dbReference>
<dbReference type="GO" id="GO:0009755">
    <property type="term" value="P:hormone-mediated signaling pathway"/>
    <property type="evidence" value="ECO:0007669"/>
    <property type="project" value="TreeGrafter"/>
</dbReference>
<dbReference type="InterPro" id="IPR050234">
    <property type="entry name" value="Nuclear_hormone_rcpt_NR1"/>
</dbReference>
<dbReference type="SMART" id="SM00430">
    <property type="entry name" value="HOLI"/>
    <property type="match status" value="1"/>
</dbReference>
<accession>A0A8W8NIE6</accession>
<keyword evidence="13" id="KW-1185">Reference proteome</keyword>
<evidence type="ECO:0000259" key="10">
    <source>
        <dbReference type="PROSITE" id="PS51030"/>
    </source>
</evidence>
<organism evidence="12 13">
    <name type="scientific">Magallana gigas</name>
    <name type="common">Pacific oyster</name>
    <name type="synonym">Crassostrea gigas</name>
    <dbReference type="NCBI Taxonomy" id="29159"/>
    <lineage>
        <taxon>Eukaryota</taxon>
        <taxon>Metazoa</taxon>
        <taxon>Spiralia</taxon>
        <taxon>Lophotrochozoa</taxon>
        <taxon>Mollusca</taxon>
        <taxon>Bivalvia</taxon>
        <taxon>Autobranchia</taxon>
        <taxon>Pteriomorphia</taxon>
        <taxon>Ostreida</taxon>
        <taxon>Ostreoidea</taxon>
        <taxon>Ostreidae</taxon>
        <taxon>Magallana</taxon>
    </lineage>
</organism>
<dbReference type="Pfam" id="PF00105">
    <property type="entry name" value="zf-C4"/>
    <property type="match status" value="1"/>
</dbReference>
<evidence type="ECO:0000313" key="13">
    <source>
        <dbReference type="Proteomes" id="UP000005408"/>
    </source>
</evidence>
<dbReference type="OrthoDB" id="6081310at2759"/>
<dbReference type="GO" id="GO:0008270">
    <property type="term" value="F:zinc ion binding"/>
    <property type="evidence" value="ECO:0007669"/>
    <property type="project" value="UniProtKB-KW"/>
</dbReference>
<dbReference type="InterPro" id="IPR000536">
    <property type="entry name" value="Nucl_hrmn_rcpt_lig-bd"/>
</dbReference>
<dbReference type="PRINTS" id="PR00398">
    <property type="entry name" value="STRDHORMONER"/>
</dbReference>
<dbReference type="InterPro" id="IPR013088">
    <property type="entry name" value="Znf_NHR/GATA"/>
</dbReference>
<keyword evidence="2 9" id="KW-0863">Zinc-finger</keyword>
<dbReference type="SUPFAM" id="SSF48508">
    <property type="entry name" value="Nuclear receptor ligand-binding domain"/>
    <property type="match status" value="1"/>
</dbReference>
<dbReference type="PROSITE" id="PS51843">
    <property type="entry name" value="NR_LBD"/>
    <property type="match status" value="1"/>
</dbReference>
<dbReference type="PANTHER" id="PTHR24082">
    <property type="entry name" value="NUCLEAR HORMONE RECEPTOR"/>
    <property type="match status" value="1"/>
</dbReference>
<evidence type="ECO:0000313" key="12">
    <source>
        <dbReference type="EnsemblMetazoa" id="G5443.4:cds"/>
    </source>
</evidence>
<evidence type="ECO:0000256" key="8">
    <source>
        <dbReference type="ARBA" id="ARBA00023242"/>
    </source>
</evidence>
<keyword evidence="4 9" id="KW-0805">Transcription regulation</keyword>
<dbReference type="GO" id="GO:0000122">
    <property type="term" value="P:negative regulation of transcription by RNA polymerase II"/>
    <property type="evidence" value="ECO:0007669"/>
    <property type="project" value="TreeGrafter"/>
</dbReference>
<reference evidence="12" key="1">
    <citation type="submission" date="2022-08" db="UniProtKB">
        <authorList>
            <consortium name="EnsemblMetazoa"/>
        </authorList>
    </citation>
    <scope>IDENTIFICATION</scope>
    <source>
        <strain evidence="12">05x7-T-G4-1.051#20</strain>
    </source>
</reference>
<dbReference type="PROSITE" id="PS51030">
    <property type="entry name" value="NUCLEAR_REC_DBD_2"/>
    <property type="match status" value="1"/>
</dbReference>
<dbReference type="Gene3D" id="3.30.50.10">
    <property type="entry name" value="Erythroid Transcription Factor GATA-1, subunit A"/>
    <property type="match status" value="1"/>
</dbReference>
<keyword evidence="1 9" id="KW-0479">Metal-binding</keyword>
<sequence>MVIETTLQCVLEAGGAGSIHREGSMERFSTESSSDGSSFMIEDHLPFGEVSTVEDETNSSELSEFTENGLLTLSLNEFVLNESPCAGRDSQEELNYGLSEFGLPNTTSLECFELGLGECTQELSENKDLFSSDLFTPGKNDVSNIQSDQAEEVSMSKGDSLNLTDCLNSDRGFEKPDQTEIKTSLPKMMELVDFILNMEGIKDFYSASKMTDEIMEEIVENAISASEASGSSCASSPSTGEVLHCPDTPCGQDSNYSKKNRSIKSVVSKAKDPSTKSSFLPPCRVCGDNASGFHYGANTCEACKGFFRRSIVKIQQNKESYKCIGKGEGCVLGPGKRNPCAACRYARCLEVGMSIGAIKTGRYTYEKRTKDTVEVRKMKVAEKPRQMETYISDSEVDQIIQSLKEVLLKSCPEAHTIFDRETNLNRQWQIYNEYKAKVEIFGTMSVIPKEVWDEFYKETGIDLDNRQDLMKEMACRMEHGLTMMVDFVRTIPGFADLSVSDQTELIKASHFEFMFIGHCHCFNPHLKVVTGLIDAQLQDVYKLFGIDESITSQFNQMASTLQKIKLDWEESFLMRSIAVTFSDRCQLEDPKAVEQIQWRLINALRVLAKRKNYRPEQRLWHILDRLTALRTMTEISKELDKQKCSWPVMKEHPLVLDILQS</sequence>
<evidence type="ECO:0000256" key="1">
    <source>
        <dbReference type="ARBA" id="ARBA00022723"/>
    </source>
</evidence>
<proteinExistence type="inferred from homology"/>
<evidence type="ECO:0000256" key="7">
    <source>
        <dbReference type="ARBA" id="ARBA00023170"/>
    </source>
</evidence>
<comment type="similarity">
    <text evidence="9">Belongs to the nuclear hormone receptor family.</text>
</comment>